<protein>
    <submittedName>
        <fullName evidence="1">Uncharacterized protein</fullName>
    </submittedName>
</protein>
<dbReference type="EMBL" id="MLHO01000019">
    <property type="protein sequence ID" value="OOF57785.1"/>
    <property type="molecule type" value="Genomic_DNA"/>
</dbReference>
<gene>
    <name evidence="1" type="ORF">BKK55_03585</name>
</gene>
<dbReference type="Proteomes" id="UP000188541">
    <property type="component" value="Unassembled WGS sequence"/>
</dbReference>
<comment type="caution">
    <text evidence="1">The sequence shown here is derived from an EMBL/GenBank/DDBJ whole genome shotgun (WGS) entry which is preliminary data.</text>
</comment>
<organism evidence="1 2">
    <name type="scientific">Rodentibacter genomosp. 2</name>
    <dbReference type="NCBI Taxonomy" id="1908266"/>
    <lineage>
        <taxon>Bacteria</taxon>
        <taxon>Pseudomonadati</taxon>
        <taxon>Pseudomonadota</taxon>
        <taxon>Gammaproteobacteria</taxon>
        <taxon>Pasteurellales</taxon>
        <taxon>Pasteurellaceae</taxon>
        <taxon>Rodentibacter</taxon>
    </lineage>
</organism>
<proteinExistence type="predicted"/>
<accession>A0A1V3JM98</accession>
<dbReference type="AlphaFoldDB" id="A0A1V3JM98"/>
<keyword evidence="2" id="KW-1185">Reference proteome</keyword>
<evidence type="ECO:0000313" key="2">
    <source>
        <dbReference type="Proteomes" id="UP000188541"/>
    </source>
</evidence>
<name>A0A1V3JM98_9PAST</name>
<reference evidence="1 2" key="1">
    <citation type="submission" date="2016-10" db="EMBL/GenBank/DDBJ databases">
        <title>Rodentibacter gen. nov. and new species.</title>
        <authorList>
            <person name="Christensen H."/>
        </authorList>
    </citation>
    <scope>NUCLEOTIDE SEQUENCE [LARGE SCALE GENOMIC DNA]</scope>
    <source>
        <strain evidence="1 2">1996246016</strain>
    </source>
</reference>
<dbReference type="STRING" id="1908266.BKK55_03585"/>
<sequence>MSVKNQHHYSYQPEIEKIGILFKSPLHLRIDEQKMGYFLPHFSLLHHTTNSKLKKSVRNENLPRLKQYNLNIEGGPYL</sequence>
<evidence type="ECO:0000313" key="1">
    <source>
        <dbReference type="EMBL" id="OOF57785.1"/>
    </source>
</evidence>